<evidence type="ECO:0000313" key="2">
    <source>
        <dbReference type="EMBL" id="CAH0990542.1"/>
    </source>
</evidence>
<dbReference type="Proteomes" id="UP000838100">
    <property type="component" value="Unassembled WGS sequence"/>
</dbReference>
<dbReference type="Pfam" id="PF01497">
    <property type="entry name" value="Peripla_BP_2"/>
    <property type="match status" value="1"/>
</dbReference>
<dbReference type="RefSeq" id="WP_237443224.1">
    <property type="nucleotide sequence ID" value="NZ_CAKLPX010000001.1"/>
</dbReference>
<dbReference type="PROSITE" id="PS50983">
    <property type="entry name" value="FE_B12_PBP"/>
    <property type="match status" value="1"/>
</dbReference>
<dbReference type="SUPFAM" id="SSF53807">
    <property type="entry name" value="Helical backbone' metal receptor"/>
    <property type="match status" value="1"/>
</dbReference>
<organism evidence="2 3">
    <name type="scientific">Sinobacterium norvegicum</name>
    <dbReference type="NCBI Taxonomy" id="1641715"/>
    <lineage>
        <taxon>Bacteria</taxon>
        <taxon>Pseudomonadati</taxon>
        <taxon>Pseudomonadota</taxon>
        <taxon>Gammaproteobacteria</taxon>
        <taxon>Cellvibrionales</taxon>
        <taxon>Spongiibacteraceae</taxon>
        <taxon>Sinobacterium</taxon>
    </lineage>
</organism>
<keyword evidence="3" id="KW-1185">Reference proteome</keyword>
<reference evidence="2" key="1">
    <citation type="submission" date="2021-12" db="EMBL/GenBank/DDBJ databases">
        <authorList>
            <person name="Rodrigo-Torres L."/>
            <person name="Arahal R. D."/>
            <person name="Lucena T."/>
        </authorList>
    </citation>
    <scope>NUCLEOTIDE SEQUENCE</scope>
    <source>
        <strain evidence="2">CECT 8267</strain>
    </source>
</reference>
<evidence type="ECO:0000313" key="3">
    <source>
        <dbReference type="Proteomes" id="UP000838100"/>
    </source>
</evidence>
<evidence type="ECO:0000259" key="1">
    <source>
        <dbReference type="PROSITE" id="PS50983"/>
    </source>
</evidence>
<dbReference type="EMBL" id="CAKLPX010000001">
    <property type="protein sequence ID" value="CAH0990542.1"/>
    <property type="molecule type" value="Genomic_DNA"/>
</dbReference>
<dbReference type="Gene3D" id="3.40.50.1980">
    <property type="entry name" value="Nitrogenase molybdenum iron protein domain"/>
    <property type="match status" value="2"/>
</dbReference>
<gene>
    <name evidence="2" type="primary">btuF</name>
    <name evidence="2" type="ORF">SIN8267_00635</name>
</gene>
<name>A0ABN8EDZ1_9GAMM</name>
<accession>A0ABN8EDZ1</accession>
<dbReference type="PANTHER" id="PTHR30535:SF34">
    <property type="entry name" value="MOLYBDATE-BINDING PROTEIN MOLA"/>
    <property type="match status" value="1"/>
</dbReference>
<proteinExistence type="predicted"/>
<dbReference type="PANTHER" id="PTHR30535">
    <property type="entry name" value="VITAMIN B12-BINDING PROTEIN"/>
    <property type="match status" value="1"/>
</dbReference>
<dbReference type="InterPro" id="IPR002491">
    <property type="entry name" value="ABC_transptr_periplasmic_BD"/>
</dbReference>
<feature type="domain" description="Fe/B12 periplasmic-binding" evidence="1">
    <location>
        <begin position="14"/>
        <end position="264"/>
    </location>
</feature>
<protein>
    <submittedName>
        <fullName evidence="2">Vitamin B12-binding protein</fullName>
    </submittedName>
</protein>
<sequence length="264" mass="29131">MLLSIGVHAEAPQRVLSVNLCTDQILLALAAPEQIVAVSTLADDPLLSNYVEQAKRYPQVGKDAEQIAGFMPDLILATNYTDPVLSNWLRRFDYPIKAYTLPDTLVAVDDYIVDVAARLGREKSGEKLAEQYNQRLTLIEAVLPPVSVVVIAANLYVAGKGTFPDQILSRMGAVNAAASTLTSGWGYISLEQLLHWQPDYIILQRDSANGASRAEQVLNHRVMRTALSRSQFIDVPAKQWICAGPELMDAAETIKQQIMYYEGQ</sequence>
<dbReference type="InterPro" id="IPR050902">
    <property type="entry name" value="ABC_Transporter_SBP"/>
</dbReference>
<comment type="caution">
    <text evidence="2">The sequence shown here is derived from an EMBL/GenBank/DDBJ whole genome shotgun (WGS) entry which is preliminary data.</text>
</comment>